<evidence type="ECO:0000313" key="2">
    <source>
        <dbReference type="EMBL" id="VDK31749.1"/>
    </source>
</evidence>
<reference evidence="4" key="1">
    <citation type="submission" date="2017-02" db="UniProtKB">
        <authorList>
            <consortium name="WormBaseParasite"/>
        </authorList>
    </citation>
    <scope>IDENTIFICATION</scope>
</reference>
<name>A0A0M3JLY8_ANISI</name>
<dbReference type="AlphaFoldDB" id="A0A0M3JLY8"/>
<dbReference type="EMBL" id="UYRR01022745">
    <property type="protein sequence ID" value="VDK31749.1"/>
    <property type="molecule type" value="Genomic_DNA"/>
</dbReference>
<evidence type="ECO:0000313" key="3">
    <source>
        <dbReference type="Proteomes" id="UP000267096"/>
    </source>
</evidence>
<protein>
    <submittedName>
        <fullName evidence="2 4">Uncharacterized protein</fullName>
    </submittedName>
</protein>
<dbReference type="WBParaSite" id="ASIM_0000866901-mRNA-1">
    <property type="protein sequence ID" value="ASIM_0000866901-mRNA-1"/>
    <property type="gene ID" value="ASIM_0000866901"/>
</dbReference>
<reference evidence="2 3" key="2">
    <citation type="submission" date="2018-11" db="EMBL/GenBank/DDBJ databases">
        <authorList>
            <consortium name="Pathogen Informatics"/>
        </authorList>
    </citation>
    <scope>NUCLEOTIDE SEQUENCE [LARGE SCALE GENOMIC DNA]</scope>
</reference>
<gene>
    <name evidence="2" type="ORF">ASIM_LOCUS8416</name>
</gene>
<accession>A0A0M3JLY8</accession>
<keyword evidence="3" id="KW-1185">Reference proteome</keyword>
<organism evidence="4">
    <name type="scientific">Anisakis simplex</name>
    <name type="common">Herring worm</name>
    <dbReference type="NCBI Taxonomy" id="6269"/>
    <lineage>
        <taxon>Eukaryota</taxon>
        <taxon>Metazoa</taxon>
        <taxon>Ecdysozoa</taxon>
        <taxon>Nematoda</taxon>
        <taxon>Chromadorea</taxon>
        <taxon>Rhabditida</taxon>
        <taxon>Spirurina</taxon>
        <taxon>Ascaridomorpha</taxon>
        <taxon>Ascaridoidea</taxon>
        <taxon>Anisakidae</taxon>
        <taxon>Anisakis</taxon>
        <taxon>Anisakis simplex complex</taxon>
    </lineage>
</organism>
<proteinExistence type="predicted"/>
<evidence type="ECO:0000313" key="4">
    <source>
        <dbReference type="WBParaSite" id="ASIM_0000866901-mRNA-1"/>
    </source>
</evidence>
<evidence type="ECO:0000256" key="1">
    <source>
        <dbReference type="SAM" id="MobiDB-lite"/>
    </source>
</evidence>
<feature type="region of interest" description="Disordered" evidence="1">
    <location>
        <begin position="37"/>
        <end position="58"/>
    </location>
</feature>
<feature type="compositionally biased region" description="Polar residues" evidence="1">
    <location>
        <begin position="38"/>
        <end position="49"/>
    </location>
</feature>
<dbReference type="Proteomes" id="UP000267096">
    <property type="component" value="Unassembled WGS sequence"/>
</dbReference>
<sequence>MVIIFEWATASASTQKPKSVLAAIPKNALTLEEIERSQLASSSVRQPPSTEHKPPQPMPIPSGVWGIFFSLIFDCNFNRI</sequence>